<name>A0A2N5PYL2_MEDGN</name>
<dbReference type="InterPro" id="IPR009057">
    <property type="entry name" value="Homeodomain-like_sf"/>
</dbReference>
<dbReference type="Proteomes" id="UP000234840">
    <property type="component" value="Unassembled WGS sequence"/>
</dbReference>
<dbReference type="RefSeq" id="WP_101882634.1">
    <property type="nucleotide sequence ID" value="NZ_OZ186720.1"/>
</dbReference>
<dbReference type="SUPFAM" id="SSF46689">
    <property type="entry name" value="Homeodomain-like"/>
    <property type="match status" value="2"/>
</dbReference>
<evidence type="ECO:0000256" key="3">
    <source>
        <dbReference type="ARBA" id="ARBA00023163"/>
    </source>
</evidence>
<evidence type="ECO:0000313" key="5">
    <source>
        <dbReference type="EMBL" id="PLT85052.1"/>
    </source>
</evidence>
<dbReference type="PANTHER" id="PTHR43280:SF34">
    <property type="entry name" value="ARAC-FAMILY TRANSCRIPTIONAL REGULATOR"/>
    <property type="match status" value="1"/>
</dbReference>
<reference evidence="5 6" key="1">
    <citation type="journal article" date="2017" name="Genome Med.">
        <title>A novel Ruminococcus gnavus clade enriched in inflammatory bowel disease patients.</title>
        <authorList>
            <person name="Hall A.B."/>
            <person name="Yassour M."/>
            <person name="Sauk J."/>
            <person name="Garner A."/>
            <person name="Jiang X."/>
            <person name="Arthur T."/>
            <person name="Lagoudas G.K."/>
            <person name="Vatanen T."/>
            <person name="Fornelos N."/>
            <person name="Wilson R."/>
            <person name="Bertha M."/>
            <person name="Cohen M."/>
            <person name="Garber J."/>
            <person name="Khalili H."/>
            <person name="Gevers D."/>
            <person name="Ananthakrishnan A.N."/>
            <person name="Kugathasan S."/>
            <person name="Lander E.S."/>
            <person name="Blainey P."/>
            <person name="Vlamakis H."/>
            <person name="Xavier R.J."/>
            <person name="Huttenhower C."/>
        </authorList>
    </citation>
    <scope>NUCLEOTIDE SEQUENCE [LARGE SCALE GENOMIC DNA]</scope>
    <source>
        <strain evidence="5 6">RJX1128</strain>
    </source>
</reference>
<dbReference type="Gene3D" id="1.10.10.60">
    <property type="entry name" value="Homeodomain-like"/>
    <property type="match status" value="2"/>
</dbReference>
<feature type="domain" description="HTH araC/xylS-type" evidence="4">
    <location>
        <begin position="181"/>
        <end position="278"/>
    </location>
</feature>
<dbReference type="Gene3D" id="2.60.120.10">
    <property type="entry name" value="Jelly Rolls"/>
    <property type="match status" value="1"/>
</dbReference>
<keyword evidence="1" id="KW-0805">Transcription regulation</keyword>
<dbReference type="InterPro" id="IPR037923">
    <property type="entry name" value="HTH-like"/>
</dbReference>
<dbReference type="SMART" id="SM00342">
    <property type="entry name" value="HTH_ARAC"/>
    <property type="match status" value="1"/>
</dbReference>
<dbReference type="EMBL" id="NIHW01000026">
    <property type="protein sequence ID" value="PLT85052.1"/>
    <property type="molecule type" value="Genomic_DNA"/>
</dbReference>
<evidence type="ECO:0000256" key="1">
    <source>
        <dbReference type="ARBA" id="ARBA00023015"/>
    </source>
</evidence>
<keyword evidence="3" id="KW-0804">Transcription</keyword>
<gene>
    <name evidence="5" type="ORF">CDL20_10290</name>
</gene>
<accession>A0A2N5PYL2</accession>
<dbReference type="PANTHER" id="PTHR43280">
    <property type="entry name" value="ARAC-FAMILY TRANSCRIPTIONAL REGULATOR"/>
    <property type="match status" value="1"/>
</dbReference>
<protein>
    <submittedName>
        <fullName evidence="5">AraC family transcriptional regulator</fullName>
    </submittedName>
</protein>
<dbReference type="GO" id="GO:0043565">
    <property type="term" value="F:sequence-specific DNA binding"/>
    <property type="evidence" value="ECO:0007669"/>
    <property type="project" value="InterPro"/>
</dbReference>
<evidence type="ECO:0000259" key="4">
    <source>
        <dbReference type="PROSITE" id="PS01124"/>
    </source>
</evidence>
<comment type="caution">
    <text evidence="5">The sequence shown here is derived from an EMBL/GenBank/DDBJ whole genome shotgun (WGS) entry which is preliminary data.</text>
</comment>
<dbReference type="InterPro" id="IPR014710">
    <property type="entry name" value="RmlC-like_jellyroll"/>
</dbReference>
<dbReference type="InterPro" id="IPR018060">
    <property type="entry name" value="HTH_AraC"/>
</dbReference>
<proteinExistence type="predicted"/>
<dbReference type="PROSITE" id="PS01124">
    <property type="entry name" value="HTH_ARAC_FAMILY_2"/>
    <property type="match status" value="1"/>
</dbReference>
<sequence>MKNNELYDEYLGYQAMISSSMEVHRFCTTAIQNAGVELHDFFEIYCALDGNITFTVDGKKIELEKEDIVLLPPMTEHQEMISEREADRVILWLNPWYLNRISSRKTNLNQCFVSAEKKGYLLREEPAMRKKIINMLLELRYEMHEKEFGHDIMCDSLVEHLLILLERHLNLNTMAGNANIQQVIRYINLHYTENLTLDFLCNRFYISKFYLSRSFENATGKSIYQYVLEKRMIMARQLLISGEKPTDIFSLCGFGQYSNFYRAFKKYYHMSPMTFLKKMNYEEKNE</sequence>
<organism evidence="5 6">
    <name type="scientific">Mediterraneibacter gnavus</name>
    <name type="common">Ruminococcus gnavus</name>
    <dbReference type="NCBI Taxonomy" id="33038"/>
    <lineage>
        <taxon>Bacteria</taxon>
        <taxon>Bacillati</taxon>
        <taxon>Bacillota</taxon>
        <taxon>Clostridia</taxon>
        <taxon>Lachnospirales</taxon>
        <taxon>Lachnospiraceae</taxon>
        <taxon>Mediterraneibacter</taxon>
    </lineage>
</organism>
<dbReference type="GO" id="GO:0003700">
    <property type="term" value="F:DNA-binding transcription factor activity"/>
    <property type="evidence" value="ECO:0007669"/>
    <property type="project" value="InterPro"/>
</dbReference>
<dbReference type="Pfam" id="PF02311">
    <property type="entry name" value="AraC_binding"/>
    <property type="match status" value="1"/>
</dbReference>
<keyword evidence="2" id="KW-0238">DNA-binding</keyword>
<dbReference type="InterPro" id="IPR003313">
    <property type="entry name" value="AraC-bd"/>
</dbReference>
<dbReference type="SUPFAM" id="SSF51215">
    <property type="entry name" value="Regulatory protein AraC"/>
    <property type="match status" value="1"/>
</dbReference>
<evidence type="ECO:0000256" key="2">
    <source>
        <dbReference type="ARBA" id="ARBA00023125"/>
    </source>
</evidence>
<dbReference type="Pfam" id="PF12833">
    <property type="entry name" value="HTH_18"/>
    <property type="match status" value="1"/>
</dbReference>
<evidence type="ECO:0000313" key="6">
    <source>
        <dbReference type="Proteomes" id="UP000234840"/>
    </source>
</evidence>
<dbReference type="AlphaFoldDB" id="A0A2N5PYL2"/>